<keyword evidence="3" id="KW-1185">Reference proteome</keyword>
<protein>
    <submittedName>
        <fullName evidence="2">Uncharacterized protein</fullName>
    </submittedName>
</protein>
<dbReference type="EMBL" id="JAEUBG010004405">
    <property type="protein sequence ID" value="KAH3681511.1"/>
    <property type="molecule type" value="Genomic_DNA"/>
</dbReference>
<dbReference type="AlphaFoldDB" id="A0A9P8TJU9"/>
<evidence type="ECO:0000313" key="3">
    <source>
        <dbReference type="Proteomes" id="UP000774326"/>
    </source>
</evidence>
<dbReference type="Proteomes" id="UP000774326">
    <property type="component" value="Unassembled WGS sequence"/>
</dbReference>
<feature type="compositionally biased region" description="Acidic residues" evidence="1">
    <location>
        <begin position="1"/>
        <end position="14"/>
    </location>
</feature>
<evidence type="ECO:0000313" key="2">
    <source>
        <dbReference type="EMBL" id="KAH3681511.1"/>
    </source>
</evidence>
<name>A0A9P8TJU9_WICPI</name>
<sequence>MDCDQEADPQDFDIDGNPHPGESPISKLTELQDRLVRNHHFQKQSDQPNKNMSPGSPSKKPLMPKTPGIHTRFECQVGVPWFNLLDGTLLRHYNTLPISADLKQNLHQDLRSLQCPTMMSFLDTIIDHLVIDSVFKIRLEDWFSARGIVWLRVWFQVVPFPQLFTSNTLEFFHLSAA</sequence>
<feature type="compositionally biased region" description="Polar residues" evidence="1">
    <location>
        <begin position="44"/>
        <end position="56"/>
    </location>
</feature>
<reference evidence="2" key="2">
    <citation type="submission" date="2021-01" db="EMBL/GenBank/DDBJ databases">
        <authorList>
            <person name="Schikora-Tamarit M.A."/>
        </authorList>
    </citation>
    <scope>NUCLEOTIDE SEQUENCE</scope>
    <source>
        <strain evidence="2">CBS2887</strain>
    </source>
</reference>
<reference evidence="2" key="1">
    <citation type="journal article" date="2021" name="Open Biol.">
        <title>Shared evolutionary footprints suggest mitochondrial oxidative damage underlies multiple complex I losses in fungi.</title>
        <authorList>
            <person name="Schikora-Tamarit M.A."/>
            <person name="Marcet-Houben M."/>
            <person name="Nosek J."/>
            <person name="Gabaldon T."/>
        </authorList>
    </citation>
    <scope>NUCLEOTIDE SEQUENCE</scope>
    <source>
        <strain evidence="2">CBS2887</strain>
    </source>
</reference>
<comment type="caution">
    <text evidence="2">The sequence shown here is derived from an EMBL/GenBank/DDBJ whole genome shotgun (WGS) entry which is preliminary data.</text>
</comment>
<evidence type="ECO:0000256" key="1">
    <source>
        <dbReference type="SAM" id="MobiDB-lite"/>
    </source>
</evidence>
<accession>A0A9P8TJU9</accession>
<proteinExistence type="predicted"/>
<organism evidence="2 3">
    <name type="scientific">Wickerhamomyces pijperi</name>
    <name type="common">Yeast</name>
    <name type="synonym">Pichia pijperi</name>
    <dbReference type="NCBI Taxonomy" id="599730"/>
    <lineage>
        <taxon>Eukaryota</taxon>
        <taxon>Fungi</taxon>
        <taxon>Dikarya</taxon>
        <taxon>Ascomycota</taxon>
        <taxon>Saccharomycotina</taxon>
        <taxon>Saccharomycetes</taxon>
        <taxon>Phaffomycetales</taxon>
        <taxon>Wickerhamomycetaceae</taxon>
        <taxon>Wickerhamomyces</taxon>
    </lineage>
</organism>
<gene>
    <name evidence="2" type="ORF">WICPIJ_007534</name>
</gene>
<feature type="region of interest" description="Disordered" evidence="1">
    <location>
        <begin position="1"/>
        <end position="67"/>
    </location>
</feature>